<dbReference type="InterPro" id="IPR011992">
    <property type="entry name" value="EF-hand-dom_pair"/>
</dbReference>
<dbReference type="PROSITE" id="PS00018">
    <property type="entry name" value="EF_HAND_1"/>
    <property type="match status" value="1"/>
</dbReference>
<dbReference type="GeneID" id="24123497"/>
<feature type="domain" description="EF-hand" evidence="5">
    <location>
        <begin position="119"/>
        <end position="154"/>
    </location>
</feature>
<evidence type="ECO:0000256" key="2">
    <source>
        <dbReference type="ARBA" id="ARBA00022737"/>
    </source>
</evidence>
<dbReference type="RefSeq" id="XP_012194476.1">
    <property type="nucleotide sequence ID" value="XM_012339086.1"/>
</dbReference>
<dbReference type="AlphaFoldDB" id="A0A067CZX5"/>
<evidence type="ECO:0000259" key="5">
    <source>
        <dbReference type="PROSITE" id="PS50222"/>
    </source>
</evidence>
<dbReference type="Gene3D" id="1.10.238.10">
    <property type="entry name" value="EF-hand"/>
    <property type="match status" value="1"/>
</dbReference>
<keyword evidence="1" id="KW-0479">Metal-binding</keyword>
<dbReference type="SMART" id="SM00054">
    <property type="entry name" value="EFh"/>
    <property type="match status" value="3"/>
</dbReference>
<dbReference type="OMA" id="MEHFDED"/>
<protein>
    <recommendedName>
        <fullName evidence="5">EF-hand domain-containing protein</fullName>
    </recommendedName>
</protein>
<dbReference type="SUPFAM" id="SSF47473">
    <property type="entry name" value="EF-hand"/>
    <property type="match status" value="1"/>
</dbReference>
<gene>
    <name evidence="6" type="ORF">SPRG_00871</name>
</gene>
<accession>A0A067CZX5</accession>
<dbReference type="OrthoDB" id="191686at2759"/>
<dbReference type="PROSITE" id="PS50222">
    <property type="entry name" value="EF_HAND_2"/>
    <property type="match status" value="2"/>
</dbReference>
<evidence type="ECO:0000313" key="7">
    <source>
        <dbReference type="Proteomes" id="UP000030745"/>
    </source>
</evidence>
<evidence type="ECO:0000256" key="1">
    <source>
        <dbReference type="ARBA" id="ARBA00022723"/>
    </source>
</evidence>
<dbReference type="VEuPathDB" id="FungiDB:SPRG_00871"/>
<name>A0A067CZX5_SAPPC</name>
<dbReference type="Proteomes" id="UP000030745">
    <property type="component" value="Unassembled WGS sequence"/>
</dbReference>
<keyword evidence="7" id="KW-1185">Reference proteome</keyword>
<sequence length="377" mass="42990">MRGQLHGLNDGPRKSPQTLTGFARSRTTGKYVVQKVNVQPAATALPPSVPRLDTSATTFTSLSRPNARIAEIPGKATASAASTKEPSNDSLGAPVGVYGPRLKRRCTEDVCYGSGMTHREIKRLIALFDDIDTTHSGVINLVEFYYLLESPQNEYTRGILRLAPQRSDPKKLSLDDFVEIVVKFACMDNEGVIEFCFETFDEDESGALDSNEFRNLCSAIQVRTDTFFNGNFMRAMEHFDEDKDEQLNRREFRLLSIQFGLIFYPIFRFQNKVRVKTLGRWKWYHIKRRGKSIDACRHYMQTHDGREPPITWFDRVFSCWNHAPRLRHIAVELYKADQHRLQLEAQRSAILFNLGVLPKGATHEPSKPIPFEVKSSG</sequence>
<keyword evidence="2" id="KW-0677">Repeat</keyword>
<dbReference type="KEGG" id="spar:SPRG_00871"/>
<evidence type="ECO:0000313" key="6">
    <source>
        <dbReference type="EMBL" id="KDO34810.1"/>
    </source>
</evidence>
<proteinExistence type="predicted"/>
<dbReference type="InterPro" id="IPR018247">
    <property type="entry name" value="EF_Hand_1_Ca_BS"/>
</dbReference>
<feature type="region of interest" description="Disordered" evidence="4">
    <location>
        <begin position="73"/>
        <end position="94"/>
    </location>
</feature>
<dbReference type="GO" id="GO:0005509">
    <property type="term" value="F:calcium ion binding"/>
    <property type="evidence" value="ECO:0007669"/>
    <property type="project" value="InterPro"/>
</dbReference>
<dbReference type="CDD" id="cd00051">
    <property type="entry name" value="EFh"/>
    <property type="match status" value="1"/>
</dbReference>
<reference evidence="6 7" key="1">
    <citation type="journal article" date="2013" name="PLoS Genet.">
        <title>Distinctive expansion of potential virulence genes in the genome of the oomycete fish pathogen Saprolegnia parasitica.</title>
        <authorList>
            <person name="Jiang R.H."/>
            <person name="de Bruijn I."/>
            <person name="Haas B.J."/>
            <person name="Belmonte R."/>
            <person name="Lobach L."/>
            <person name="Christie J."/>
            <person name="van den Ackerveken G."/>
            <person name="Bottin A."/>
            <person name="Bulone V."/>
            <person name="Diaz-Moreno S.M."/>
            <person name="Dumas B."/>
            <person name="Fan L."/>
            <person name="Gaulin E."/>
            <person name="Govers F."/>
            <person name="Grenville-Briggs L.J."/>
            <person name="Horner N.R."/>
            <person name="Levin J.Z."/>
            <person name="Mammella M."/>
            <person name="Meijer H.J."/>
            <person name="Morris P."/>
            <person name="Nusbaum C."/>
            <person name="Oome S."/>
            <person name="Phillips A.J."/>
            <person name="van Rooyen D."/>
            <person name="Rzeszutek E."/>
            <person name="Saraiva M."/>
            <person name="Secombes C.J."/>
            <person name="Seidl M.F."/>
            <person name="Snel B."/>
            <person name="Stassen J.H."/>
            <person name="Sykes S."/>
            <person name="Tripathy S."/>
            <person name="van den Berg H."/>
            <person name="Vega-Arreguin J.C."/>
            <person name="Wawra S."/>
            <person name="Young S.K."/>
            <person name="Zeng Q."/>
            <person name="Dieguez-Uribeondo J."/>
            <person name="Russ C."/>
            <person name="Tyler B.M."/>
            <person name="van West P."/>
        </authorList>
    </citation>
    <scope>NUCLEOTIDE SEQUENCE [LARGE SCALE GENOMIC DNA]</scope>
    <source>
        <strain evidence="6 7">CBS 223.65</strain>
    </source>
</reference>
<dbReference type="PANTHER" id="PTHR45942">
    <property type="entry name" value="PROTEIN PHOSPATASE 3 REGULATORY SUBUNIT B ALPHA ISOFORM TYPE 1"/>
    <property type="match status" value="1"/>
</dbReference>
<feature type="domain" description="EF-hand" evidence="5">
    <location>
        <begin position="188"/>
        <end position="223"/>
    </location>
</feature>
<evidence type="ECO:0000256" key="3">
    <source>
        <dbReference type="ARBA" id="ARBA00022837"/>
    </source>
</evidence>
<dbReference type="InterPro" id="IPR002048">
    <property type="entry name" value="EF_hand_dom"/>
</dbReference>
<organism evidence="6 7">
    <name type="scientific">Saprolegnia parasitica (strain CBS 223.65)</name>
    <dbReference type="NCBI Taxonomy" id="695850"/>
    <lineage>
        <taxon>Eukaryota</taxon>
        <taxon>Sar</taxon>
        <taxon>Stramenopiles</taxon>
        <taxon>Oomycota</taxon>
        <taxon>Saprolegniomycetes</taxon>
        <taxon>Saprolegniales</taxon>
        <taxon>Saprolegniaceae</taxon>
        <taxon>Saprolegnia</taxon>
    </lineage>
</organism>
<feature type="region of interest" description="Disordered" evidence="4">
    <location>
        <begin position="1"/>
        <end position="20"/>
    </location>
</feature>
<keyword evidence="3" id="KW-0106">Calcium</keyword>
<evidence type="ECO:0000256" key="4">
    <source>
        <dbReference type="SAM" id="MobiDB-lite"/>
    </source>
</evidence>
<feature type="compositionally biased region" description="Polar residues" evidence="4">
    <location>
        <begin position="79"/>
        <end position="90"/>
    </location>
</feature>
<dbReference type="EMBL" id="KK583190">
    <property type="protein sequence ID" value="KDO34810.1"/>
    <property type="molecule type" value="Genomic_DNA"/>
</dbReference>